<comment type="caution">
    <text evidence="1">The sequence shown here is derived from an EMBL/GenBank/DDBJ whole genome shotgun (WGS) entry which is preliminary data.</text>
</comment>
<accession>A0AAX6G2B6</accession>
<dbReference type="AlphaFoldDB" id="A0AAX6G2B6"/>
<name>A0AAX6G2B6_IRIPA</name>
<gene>
    <name evidence="1" type="ORF">M6B38_386560</name>
</gene>
<reference evidence="1" key="1">
    <citation type="journal article" date="2023" name="GigaByte">
        <title>Genome assembly of the bearded iris, Iris pallida Lam.</title>
        <authorList>
            <person name="Bruccoleri R.E."/>
            <person name="Oakeley E.J."/>
            <person name="Faust A.M.E."/>
            <person name="Altorfer M."/>
            <person name="Dessus-Babus S."/>
            <person name="Burckhardt D."/>
            <person name="Oertli M."/>
            <person name="Naumann U."/>
            <person name="Petersen F."/>
            <person name="Wong J."/>
        </authorList>
    </citation>
    <scope>NUCLEOTIDE SEQUENCE</scope>
    <source>
        <strain evidence="1">GSM-AAB239-AS_SAM_17_03QT</strain>
    </source>
</reference>
<evidence type="ECO:0000313" key="2">
    <source>
        <dbReference type="Proteomes" id="UP001140949"/>
    </source>
</evidence>
<organism evidence="1 2">
    <name type="scientific">Iris pallida</name>
    <name type="common">Sweet iris</name>
    <dbReference type="NCBI Taxonomy" id="29817"/>
    <lineage>
        <taxon>Eukaryota</taxon>
        <taxon>Viridiplantae</taxon>
        <taxon>Streptophyta</taxon>
        <taxon>Embryophyta</taxon>
        <taxon>Tracheophyta</taxon>
        <taxon>Spermatophyta</taxon>
        <taxon>Magnoliopsida</taxon>
        <taxon>Liliopsida</taxon>
        <taxon>Asparagales</taxon>
        <taxon>Iridaceae</taxon>
        <taxon>Iridoideae</taxon>
        <taxon>Irideae</taxon>
        <taxon>Iris</taxon>
    </lineage>
</organism>
<dbReference type="Proteomes" id="UP001140949">
    <property type="component" value="Unassembled WGS sequence"/>
</dbReference>
<keyword evidence="2" id="KW-1185">Reference proteome</keyword>
<protein>
    <submittedName>
        <fullName evidence="1">Uncharacterized protein</fullName>
    </submittedName>
</protein>
<proteinExistence type="predicted"/>
<dbReference type="EMBL" id="JANAVB010023999">
    <property type="protein sequence ID" value="KAJ6822662.1"/>
    <property type="molecule type" value="Genomic_DNA"/>
</dbReference>
<sequence>MAAKAWQVANFAMAKFCIRYNMLALGNQTLLGLVWFVERNGNQFLDILFPLVLGWMKPFSSTMFH</sequence>
<evidence type="ECO:0000313" key="1">
    <source>
        <dbReference type="EMBL" id="KAJ6822662.1"/>
    </source>
</evidence>
<reference evidence="1" key="2">
    <citation type="submission" date="2023-04" db="EMBL/GenBank/DDBJ databases">
        <authorList>
            <person name="Bruccoleri R.E."/>
            <person name="Oakeley E.J."/>
            <person name="Faust A.-M."/>
            <person name="Dessus-Babus S."/>
            <person name="Altorfer M."/>
            <person name="Burckhardt D."/>
            <person name="Oertli M."/>
            <person name="Naumann U."/>
            <person name="Petersen F."/>
            <person name="Wong J."/>
        </authorList>
    </citation>
    <scope>NUCLEOTIDE SEQUENCE</scope>
    <source>
        <strain evidence="1">GSM-AAB239-AS_SAM_17_03QT</strain>
        <tissue evidence="1">Leaf</tissue>
    </source>
</reference>